<dbReference type="STRING" id="570277.EZMO1_4128"/>
<dbReference type="NCBIfam" id="NF003593">
    <property type="entry name" value="PRK05255.1-1"/>
    <property type="match status" value="1"/>
</dbReference>
<dbReference type="Pfam" id="PF04751">
    <property type="entry name" value="DarP"/>
    <property type="match status" value="1"/>
</dbReference>
<dbReference type="KEGG" id="emp:EZMO1_4128"/>
<dbReference type="CDD" id="cd16331">
    <property type="entry name" value="YjgA-like"/>
    <property type="match status" value="1"/>
</dbReference>
<dbReference type="PIRSF" id="PIRSF016183">
    <property type="entry name" value="UCP016183"/>
    <property type="match status" value="1"/>
</dbReference>
<dbReference type="GO" id="GO:1902626">
    <property type="term" value="P:assembly of large subunit precursor of preribosome"/>
    <property type="evidence" value="ECO:0007669"/>
    <property type="project" value="UniProtKB-UniRule"/>
</dbReference>
<name>A0A142BH30_9GAMM</name>
<keyword evidence="2 5" id="KW-0690">Ribosome biogenesis</keyword>
<dbReference type="AlphaFoldDB" id="A0A142BH30"/>
<dbReference type="HAMAP" id="MF_00765">
    <property type="entry name" value="DarP"/>
    <property type="match status" value="1"/>
</dbReference>
<accession>A0A142BH30</accession>
<dbReference type="Gene3D" id="1.10.60.30">
    <property type="entry name" value="PSPTO4464-like domains"/>
    <property type="match status" value="2"/>
</dbReference>
<evidence type="ECO:0000256" key="3">
    <source>
        <dbReference type="ARBA" id="ARBA00022730"/>
    </source>
</evidence>
<keyword evidence="4 5" id="KW-0694">RNA-binding</keyword>
<dbReference type="EMBL" id="CP013251">
    <property type="protein sequence ID" value="AMO58056.1"/>
    <property type="molecule type" value="Genomic_DNA"/>
</dbReference>
<gene>
    <name evidence="5" type="primary">darP</name>
    <name evidence="6" type="ORF">EZMO1_4128</name>
</gene>
<evidence type="ECO:0000256" key="4">
    <source>
        <dbReference type="ARBA" id="ARBA00022884"/>
    </source>
</evidence>
<evidence type="ECO:0000313" key="6">
    <source>
        <dbReference type="EMBL" id="AMO58056.1"/>
    </source>
</evidence>
<dbReference type="GO" id="GO:0005829">
    <property type="term" value="C:cytosol"/>
    <property type="evidence" value="ECO:0007669"/>
    <property type="project" value="TreeGrafter"/>
</dbReference>
<protein>
    <recommendedName>
        <fullName evidence="5">Dual-action ribosomal maturation protein DarP</fullName>
    </recommendedName>
    <alternativeName>
        <fullName evidence="5">Large ribosomal subunit assembly factor DarP</fullName>
    </alternativeName>
</protein>
<dbReference type="InterPro" id="IPR023153">
    <property type="entry name" value="DarP_sf"/>
</dbReference>
<evidence type="ECO:0000256" key="2">
    <source>
        <dbReference type="ARBA" id="ARBA00022517"/>
    </source>
</evidence>
<dbReference type="Proteomes" id="UP000071065">
    <property type="component" value="Chromosome"/>
</dbReference>
<comment type="subcellular location">
    <subcellularLocation>
        <location evidence="5">Cytoplasm</location>
    </subcellularLocation>
    <text evidence="5">Associates with late stage pre-50S ribosomal subunits.</text>
</comment>
<keyword evidence="3 5" id="KW-0699">rRNA-binding</keyword>
<evidence type="ECO:0000256" key="1">
    <source>
        <dbReference type="ARBA" id="ARBA00022490"/>
    </source>
</evidence>
<dbReference type="OrthoDB" id="5293604at2"/>
<proteinExistence type="inferred from homology"/>
<organism evidence="6 7">
    <name type="scientific">Endozoicomonas montiporae CL-33</name>
    <dbReference type="NCBI Taxonomy" id="570277"/>
    <lineage>
        <taxon>Bacteria</taxon>
        <taxon>Pseudomonadati</taxon>
        <taxon>Pseudomonadota</taxon>
        <taxon>Gammaproteobacteria</taxon>
        <taxon>Oceanospirillales</taxon>
        <taxon>Endozoicomonadaceae</taxon>
        <taxon>Endozoicomonas</taxon>
    </lineage>
</organism>
<dbReference type="GO" id="GO:0019843">
    <property type="term" value="F:rRNA binding"/>
    <property type="evidence" value="ECO:0007669"/>
    <property type="project" value="UniProtKB-UniRule"/>
</dbReference>
<evidence type="ECO:0000256" key="5">
    <source>
        <dbReference type="HAMAP-Rule" id="MF_00765"/>
    </source>
</evidence>
<dbReference type="PANTHER" id="PTHR38101:SF1">
    <property type="entry name" value="UPF0307 PROTEIN YJGA"/>
    <property type="match status" value="1"/>
</dbReference>
<dbReference type="SUPFAM" id="SSF158710">
    <property type="entry name" value="PSPTO4464-like"/>
    <property type="match status" value="1"/>
</dbReference>
<comment type="similarity">
    <text evidence="5">Belongs to the DarP family.</text>
</comment>
<reference evidence="6 7" key="1">
    <citation type="journal article" date="2016" name="Front. Microbiol.">
        <title>Genomic Insight into the Host-Endosymbiont Relationship of Endozoicomonas montiporae CL-33(T) with its Coral Host.</title>
        <authorList>
            <person name="Ding J.-Y."/>
            <person name="Shiu J.-H."/>
            <person name="Chen W.-M."/>
            <person name="Chiang Y.-R."/>
            <person name="Tang S.-L."/>
        </authorList>
    </citation>
    <scope>NUCLEOTIDE SEQUENCE [LARGE SCALE GENOMIC DNA]</scope>
    <source>
        <strain evidence="6 7">CL-33</strain>
    </source>
</reference>
<evidence type="ECO:0000313" key="7">
    <source>
        <dbReference type="Proteomes" id="UP000071065"/>
    </source>
</evidence>
<dbReference type="InterPro" id="IPR006839">
    <property type="entry name" value="DarP"/>
</dbReference>
<dbReference type="GO" id="GO:0043022">
    <property type="term" value="F:ribosome binding"/>
    <property type="evidence" value="ECO:0007669"/>
    <property type="project" value="UniProtKB-UniRule"/>
</dbReference>
<comment type="function">
    <text evidence="5">Member of a network of 50S ribosomal subunit biogenesis factors which assembles along the 30S-50S interface, preventing incorrect 23S rRNA structures from forming. Promotes peptidyl transferase center (PTC) maturation.</text>
</comment>
<keyword evidence="1 5" id="KW-0963">Cytoplasm</keyword>
<dbReference type="RefSeq" id="WP_051790459.1">
    <property type="nucleotide sequence ID" value="NZ_CP013251.1"/>
</dbReference>
<dbReference type="PATRIC" id="fig|570277.3.peg.4439"/>
<dbReference type="PANTHER" id="PTHR38101">
    <property type="entry name" value="UPF0307 PROTEIN YJGA"/>
    <property type="match status" value="1"/>
</dbReference>
<sequence length="174" mass="20740">MSEQKFDEFGDPIEEIIYVSRAELKRDMKELKDMGERLMEMKPSLLDKLPLGERLRAALDESKRIKSHNARKRHLGFIGKLMQDEDLEPIKELLSRLDSSSEEFNRRFHQLERWRDRMISGDNKVLTDYLEQHPEADHQHIRQLVRNAKKEAEQNKPPASARKLFKYLREVDEL</sequence>